<dbReference type="Proteomes" id="UP000515472">
    <property type="component" value="Chromosome"/>
</dbReference>
<gene>
    <name evidence="5" type="ORF">GEOBRER4_n2387</name>
</gene>
<keyword evidence="6" id="KW-1185">Reference proteome</keyword>
<dbReference type="EMBL" id="AP023213">
    <property type="protein sequence ID" value="BCG47551.1"/>
    <property type="molecule type" value="Genomic_DNA"/>
</dbReference>
<evidence type="ECO:0000259" key="4">
    <source>
        <dbReference type="SMART" id="SM00563"/>
    </source>
</evidence>
<dbReference type="GO" id="GO:0006654">
    <property type="term" value="P:phosphatidic acid biosynthetic process"/>
    <property type="evidence" value="ECO:0007669"/>
    <property type="project" value="TreeGrafter"/>
</dbReference>
<feature type="domain" description="Phospholipid/glycerol acyltransferase" evidence="4">
    <location>
        <begin position="42"/>
        <end position="157"/>
    </location>
</feature>
<dbReference type="CDD" id="cd07989">
    <property type="entry name" value="LPLAT_AGPAT-like"/>
    <property type="match status" value="1"/>
</dbReference>
<dbReference type="GO" id="GO:0003841">
    <property type="term" value="F:1-acylglycerol-3-phosphate O-acyltransferase activity"/>
    <property type="evidence" value="ECO:0007669"/>
    <property type="project" value="TreeGrafter"/>
</dbReference>
<keyword evidence="2 5" id="KW-0808">Transferase</keyword>
<proteinExistence type="predicted"/>
<name>A0A6S6M7R0_9BACT</name>
<evidence type="ECO:0000313" key="6">
    <source>
        <dbReference type="Proteomes" id="UP000515472"/>
    </source>
</evidence>
<protein>
    <submittedName>
        <fullName evidence="5">Acyl-CoA:1-acyl-sn-glycerol-3-phosphate acyltransferase</fullName>
    </submittedName>
</protein>
<dbReference type="RefSeq" id="WP_185242433.1">
    <property type="nucleotide sequence ID" value="NZ_AP023213.1"/>
</dbReference>
<dbReference type="SUPFAM" id="SSF69593">
    <property type="entry name" value="Glycerol-3-phosphate (1)-acyltransferase"/>
    <property type="match status" value="1"/>
</dbReference>
<comment type="pathway">
    <text evidence="1">Lipid metabolism.</text>
</comment>
<dbReference type="AlphaFoldDB" id="A0A6S6M7R0"/>
<dbReference type="PANTHER" id="PTHR10434:SF11">
    <property type="entry name" value="1-ACYL-SN-GLYCEROL-3-PHOSPHATE ACYLTRANSFERASE"/>
    <property type="match status" value="1"/>
</dbReference>
<evidence type="ECO:0000256" key="2">
    <source>
        <dbReference type="ARBA" id="ARBA00022679"/>
    </source>
</evidence>
<keyword evidence="3 5" id="KW-0012">Acyltransferase</keyword>
<dbReference type="KEGG" id="gbn:GEOBRER4_23010"/>
<dbReference type="PROSITE" id="PS51257">
    <property type="entry name" value="PROKAR_LIPOPROTEIN"/>
    <property type="match status" value="1"/>
</dbReference>
<dbReference type="InterPro" id="IPR002123">
    <property type="entry name" value="Plipid/glycerol_acylTrfase"/>
</dbReference>
<organism evidence="5 6">
    <name type="scientific">Citrifermentans bremense</name>
    <dbReference type="NCBI Taxonomy" id="60035"/>
    <lineage>
        <taxon>Bacteria</taxon>
        <taxon>Pseudomonadati</taxon>
        <taxon>Thermodesulfobacteriota</taxon>
        <taxon>Desulfuromonadia</taxon>
        <taxon>Geobacterales</taxon>
        <taxon>Geobacteraceae</taxon>
        <taxon>Citrifermentans</taxon>
    </lineage>
</organism>
<evidence type="ECO:0000313" key="5">
    <source>
        <dbReference type="EMBL" id="BCG47551.1"/>
    </source>
</evidence>
<dbReference type="SMART" id="SM00563">
    <property type="entry name" value="PlsC"/>
    <property type="match status" value="1"/>
</dbReference>
<reference evidence="5 6" key="1">
    <citation type="submission" date="2020-06" db="EMBL/GenBank/DDBJ databases">
        <title>Interaction of electrochemicaly active bacteria, Geobacter bremensis R4 on different carbon anode.</title>
        <authorList>
            <person name="Meng L."/>
            <person name="Yoshida N."/>
        </authorList>
    </citation>
    <scope>NUCLEOTIDE SEQUENCE [LARGE SCALE GENOMIC DNA]</scope>
    <source>
        <strain evidence="5 6">R4</strain>
    </source>
</reference>
<dbReference type="PANTHER" id="PTHR10434">
    <property type="entry name" value="1-ACYL-SN-GLYCEROL-3-PHOSPHATE ACYLTRANSFERASE"/>
    <property type="match status" value="1"/>
</dbReference>
<evidence type="ECO:0000256" key="1">
    <source>
        <dbReference type="ARBA" id="ARBA00005189"/>
    </source>
</evidence>
<dbReference type="Pfam" id="PF01553">
    <property type="entry name" value="Acyltransferase"/>
    <property type="match status" value="1"/>
</dbReference>
<sequence>MKVSLLRRLWVTFSVWVIGCYASALNRFTVHGAERIPGSGGVLVASNHISAYDTIFLPWAVIRRHPLQMLWAPAKEELFQSRFMGLVYRSWGAFPVRRGRDIRAGKQINALLADQKVMLFPEGTRHKDGVLGKGNRGVGKIIYDTRPQVIPTALTGVNRWKFPALGAQGAVRFGHPLDFSDLYALEDCKETHQLIVDRVMEAIASLLQQDRGSVDAG</sequence>
<evidence type="ECO:0000256" key="3">
    <source>
        <dbReference type="ARBA" id="ARBA00023315"/>
    </source>
</evidence>
<accession>A0A6S6M7R0</accession>